<dbReference type="OrthoDB" id="9801832at2"/>
<organism evidence="2 3">
    <name type="scientific">Shimia marina</name>
    <dbReference type="NCBI Taxonomy" id="321267"/>
    <lineage>
        <taxon>Bacteria</taxon>
        <taxon>Pseudomonadati</taxon>
        <taxon>Pseudomonadota</taxon>
        <taxon>Alphaproteobacteria</taxon>
        <taxon>Rhodobacterales</taxon>
        <taxon>Roseobacteraceae</taxon>
    </lineage>
</organism>
<dbReference type="GO" id="GO:0046872">
    <property type="term" value="F:metal ion binding"/>
    <property type="evidence" value="ECO:0007669"/>
    <property type="project" value="InterPro"/>
</dbReference>
<protein>
    <submittedName>
        <fullName evidence="2">Copper exporting ATPase</fullName>
    </submittedName>
</protein>
<evidence type="ECO:0000313" key="2">
    <source>
        <dbReference type="EMBL" id="CUH51762.1"/>
    </source>
</evidence>
<dbReference type="STRING" id="321267.SHM7688_01201"/>
<dbReference type="Proteomes" id="UP000054823">
    <property type="component" value="Unassembled WGS sequence"/>
</dbReference>
<evidence type="ECO:0000313" key="3">
    <source>
        <dbReference type="Proteomes" id="UP000054823"/>
    </source>
</evidence>
<gene>
    <name evidence="2" type="ORF">SHM7688_01201</name>
</gene>
<evidence type="ECO:0000259" key="1">
    <source>
        <dbReference type="PROSITE" id="PS50846"/>
    </source>
</evidence>
<dbReference type="CDD" id="cd00371">
    <property type="entry name" value="HMA"/>
    <property type="match status" value="1"/>
</dbReference>
<feature type="domain" description="HMA" evidence="1">
    <location>
        <begin position="1"/>
        <end position="62"/>
    </location>
</feature>
<dbReference type="InterPro" id="IPR006121">
    <property type="entry name" value="HMA_dom"/>
</dbReference>
<name>A0A0P1EP91_9RHOB</name>
<dbReference type="PROSITE" id="PS50846">
    <property type="entry name" value="HMA_2"/>
    <property type="match status" value="1"/>
</dbReference>
<dbReference type="AlphaFoldDB" id="A0A0P1EP91"/>
<dbReference type="InterPro" id="IPR036163">
    <property type="entry name" value="HMA_dom_sf"/>
</dbReference>
<keyword evidence="3" id="KW-1185">Reference proteome</keyword>
<dbReference type="Gene3D" id="3.30.70.100">
    <property type="match status" value="1"/>
</dbReference>
<sequence>MKFHVPEMSCGHCVAAIEKAVKAADPSATIRTDLAAHTTEIDSTVSSAALLQVLAEAGYPATALGEGPED</sequence>
<accession>A0A0P1EP91</accession>
<dbReference type="Pfam" id="PF00403">
    <property type="entry name" value="HMA"/>
    <property type="match status" value="1"/>
</dbReference>
<proteinExistence type="predicted"/>
<dbReference type="SUPFAM" id="SSF55008">
    <property type="entry name" value="HMA, heavy metal-associated domain"/>
    <property type="match status" value="1"/>
</dbReference>
<dbReference type="EMBL" id="CYPW01000008">
    <property type="protein sequence ID" value="CUH51762.1"/>
    <property type="molecule type" value="Genomic_DNA"/>
</dbReference>
<reference evidence="2 3" key="1">
    <citation type="submission" date="2015-09" db="EMBL/GenBank/DDBJ databases">
        <authorList>
            <consortium name="Swine Surveillance"/>
        </authorList>
    </citation>
    <scope>NUCLEOTIDE SEQUENCE [LARGE SCALE GENOMIC DNA]</scope>
    <source>
        <strain evidence="2 3">CECT 7688</strain>
    </source>
</reference>
<dbReference type="RefSeq" id="WP_058239085.1">
    <property type="nucleotide sequence ID" value="NZ_CYPW01000008.1"/>
</dbReference>